<sequence length="158" mass="18044">MFLGVDEYQSIEDVKGIKIGREELLQDLINAIGGNVESESTSPINNIRIYPMFAGTDFSVISIVSSSKTETIRLPMLLLNSFEMERSVESIPCGFDLLQQTPVRRHLFYLGGVPRWFTEYIWLLVNEVSERDDKVPTVEEAEKAFKSIKACYIEEWGK</sequence>
<evidence type="ECO:0000313" key="1">
    <source>
        <dbReference type="EMBL" id="RKP15997.1"/>
    </source>
</evidence>
<dbReference type="AlphaFoldDB" id="A0A4P9Y9W6"/>
<proteinExistence type="predicted"/>
<reference evidence="2" key="1">
    <citation type="journal article" date="2018" name="Nat. Microbiol.">
        <title>Leveraging single-cell genomics to expand the fungal tree of life.</title>
        <authorList>
            <person name="Ahrendt S.R."/>
            <person name="Quandt C.A."/>
            <person name="Ciobanu D."/>
            <person name="Clum A."/>
            <person name="Salamov A."/>
            <person name="Andreopoulos B."/>
            <person name="Cheng J.F."/>
            <person name="Woyke T."/>
            <person name="Pelin A."/>
            <person name="Henrissat B."/>
            <person name="Reynolds N.K."/>
            <person name="Benny G.L."/>
            <person name="Smith M.E."/>
            <person name="James T.Y."/>
            <person name="Grigoriev I.V."/>
        </authorList>
    </citation>
    <scope>NUCLEOTIDE SEQUENCE [LARGE SCALE GENOMIC DNA]</scope>
    <source>
        <strain evidence="2">CSF55</strain>
    </source>
</reference>
<evidence type="ECO:0000313" key="2">
    <source>
        <dbReference type="Proteomes" id="UP000281549"/>
    </source>
</evidence>
<dbReference type="Proteomes" id="UP000281549">
    <property type="component" value="Unassembled WGS sequence"/>
</dbReference>
<dbReference type="EMBL" id="ML007173">
    <property type="protein sequence ID" value="RKP15997.1"/>
    <property type="molecule type" value="Genomic_DNA"/>
</dbReference>
<feature type="non-terminal residue" evidence="1">
    <location>
        <position position="158"/>
    </location>
</feature>
<organism evidence="1 2">
    <name type="scientific">Rozella allomycis (strain CSF55)</name>
    <dbReference type="NCBI Taxonomy" id="988480"/>
    <lineage>
        <taxon>Eukaryota</taxon>
        <taxon>Fungi</taxon>
        <taxon>Fungi incertae sedis</taxon>
        <taxon>Cryptomycota</taxon>
        <taxon>Cryptomycota incertae sedis</taxon>
        <taxon>Rozella</taxon>
    </lineage>
</organism>
<name>A0A4P9Y9W6_ROZAC</name>
<accession>A0A4P9Y9W6</accession>
<gene>
    <name evidence="1" type="ORF">ROZALSC1DRAFT_31867</name>
</gene>
<protein>
    <submittedName>
        <fullName evidence="1">Uncharacterized protein</fullName>
    </submittedName>
</protein>